<sequence length="45" mass="5062">APPTPKTLSDLHDDKSLNVKPEKKLEEGKKLDEMTGEISVRQRVC</sequence>
<reference evidence="3" key="1">
    <citation type="submission" date="2021-02" db="EMBL/GenBank/DDBJ databases">
        <authorList>
            <person name="Nowell W R."/>
        </authorList>
    </citation>
    <scope>NUCLEOTIDE SEQUENCE</scope>
</reference>
<protein>
    <submittedName>
        <fullName evidence="3">Uncharacterized protein</fullName>
    </submittedName>
</protein>
<feature type="region of interest" description="Disordered" evidence="1">
    <location>
        <begin position="1"/>
        <end position="31"/>
    </location>
</feature>
<proteinExistence type="predicted"/>
<dbReference type="EMBL" id="CAJOBP010093574">
    <property type="protein sequence ID" value="CAF4955251.1"/>
    <property type="molecule type" value="Genomic_DNA"/>
</dbReference>
<feature type="compositionally biased region" description="Basic and acidic residues" evidence="1">
    <location>
        <begin position="9"/>
        <end position="31"/>
    </location>
</feature>
<organism evidence="3 4">
    <name type="scientific">Rotaria socialis</name>
    <dbReference type="NCBI Taxonomy" id="392032"/>
    <lineage>
        <taxon>Eukaryota</taxon>
        <taxon>Metazoa</taxon>
        <taxon>Spiralia</taxon>
        <taxon>Gnathifera</taxon>
        <taxon>Rotifera</taxon>
        <taxon>Eurotatoria</taxon>
        <taxon>Bdelloidea</taxon>
        <taxon>Philodinida</taxon>
        <taxon>Philodinidae</taxon>
        <taxon>Rotaria</taxon>
    </lineage>
</organism>
<feature type="non-terminal residue" evidence="3">
    <location>
        <position position="1"/>
    </location>
</feature>
<dbReference type="Proteomes" id="UP000663873">
    <property type="component" value="Unassembled WGS sequence"/>
</dbReference>
<evidence type="ECO:0000256" key="1">
    <source>
        <dbReference type="SAM" id="MobiDB-lite"/>
    </source>
</evidence>
<accession>A0A821Y1R7</accession>
<evidence type="ECO:0000313" key="4">
    <source>
        <dbReference type="Proteomes" id="UP000663873"/>
    </source>
</evidence>
<keyword evidence="4" id="KW-1185">Reference proteome</keyword>
<comment type="caution">
    <text evidence="3">The sequence shown here is derived from an EMBL/GenBank/DDBJ whole genome shotgun (WGS) entry which is preliminary data.</text>
</comment>
<gene>
    <name evidence="2" type="ORF">UJA718_LOCUS46743</name>
    <name evidence="3" type="ORF">UJA718_LOCUS47955</name>
</gene>
<name>A0A821Y1R7_9BILA</name>
<dbReference type="EMBL" id="CAJOBP010085259">
    <property type="protein sequence ID" value="CAF4928313.1"/>
    <property type="molecule type" value="Genomic_DNA"/>
</dbReference>
<dbReference type="AlphaFoldDB" id="A0A821Y1R7"/>
<evidence type="ECO:0000313" key="2">
    <source>
        <dbReference type="EMBL" id="CAF4928313.1"/>
    </source>
</evidence>
<evidence type="ECO:0000313" key="3">
    <source>
        <dbReference type="EMBL" id="CAF4955251.1"/>
    </source>
</evidence>